<dbReference type="RefSeq" id="WP_346045414.1">
    <property type="nucleotide sequence ID" value="NZ_BAAACP010000011.1"/>
</dbReference>
<evidence type="ECO:0000259" key="3">
    <source>
        <dbReference type="PROSITE" id="PS51201"/>
    </source>
</evidence>
<gene>
    <name evidence="5" type="ORF">GCM10008917_19350</name>
</gene>
<protein>
    <submittedName>
        <fullName evidence="5">TrkA family potassium uptake protein</fullName>
    </submittedName>
</protein>
<dbReference type="Gene3D" id="3.30.70.1450">
    <property type="entry name" value="Regulator of K+ conductance, C-terminal domain"/>
    <property type="match status" value="1"/>
</dbReference>
<name>A0ABN1M5Z5_9FIRM</name>
<dbReference type="PROSITE" id="PS51202">
    <property type="entry name" value="RCK_C"/>
    <property type="match status" value="1"/>
</dbReference>
<evidence type="ECO:0000259" key="4">
    <source>
        <dbReference type="PROSITE" id="PS51202"/>
    </source>
</evidence>
<dbReference type="InterPro" id="IPR036291">
    <property type="entry name" value="NAD(P)-bd_dom_sf"/>
</dbReference>
<dbReference type="InterPro" id="IPR036721">
    <property type="entry name" value="RCK_C_sf"/>
</dbReference>
<dbReference type="PANTHER" id="PTHR43833">
    <property type="entry name" value="POTASSIUM CHANNEL PROTEIN 2-RELATED-RELATED"/>
    <property type="match status" value="1"/>
</dbReference>
<feature type="domain" description="RCK N-terminal" evidence="3">
    <location>
        <begin position="1"/>
        <end position="123"/>
    </location>
</feature>
<dbReference type="Pfam" id="PF02254">
    <property type="entry name" value="TrkA_N"/>
    <property type="match status" value="1"/>
</dbReference>
<keyword evidence="2" id="KW-0406">Ion transport</keyword>
<sequence>MNILIVGGRKKAEFLLKSLLNKNHKVTFVNKDYKYCKELSEIYECSIICGDGCKNYILEEAGAKHADIIIAMTSKDSSNLAICQLAKKIYNIDKTFATVTNPKNVEVFKSLGINGAISATYIVSDVIEQMATINDIYEFVPIENGQIRLLDIIVKDNSNLCGKYIKDLNLSDKSIIGCIIRGNNSIIPNGNTQIMVNDKLIILCDANVQREVLDKVLESGKSYGM</sequence>
<dbReference type="Pfam" id="PF02080">
    <property type="entry name" value="TrkA_C"/>
    <property type="match status" value="1"/>
</dbReference>
<accession>A0ABN1M5Z5</accession>
<keyword evidence="6" id="KW-1185">Reference proteome</keyword>
<dbReference type="EMBL" id="BAAACP010000011">
    <property type="protein sequence ID" value="GAA0864727.1"/>
    <property type="molecule type" value="Genomic_DNA"/>
</dbReference>
<evidence type="ECO:0000313" key="6">
    <source>
        <dbReference type="Proteomes" id="UP001400965"/>
    </source>
</evidence>
<dbReference type="SUPFAM" id="SSF51735">
    <property type="entry name" value="NAD(P)-binding Rossmann-fold domains"/>
    <property type="match status" value="1"/>
</dbReference>
<proteinExistence type="predicted"/>
<dbReference type="InterPro" id="IPR003148">
    <property type="entry name" value="RCK_N"/>
</dbReference>
<evidence type="ECO:0000313" key="5">
    <source>
        <dbReference type="EMBL" id="GAA0864727.1"/>
    </source>
</evidence>
<dbReference type="PANTHER" id="PTHR43833:SF5">
    <property type="entry name" value="TRK SYSTEM POTASSIUM UPTAKE PROTEIN TRKA"/>
    <property type="match status" value="1"/>
</dbReference>
<dbReference type="InterPro" id="IPR006037">
    <property type="entry name" value="RCK_C"/>
</dbReference>
<keyword evidence="1" id="KW-0813">Transport</keyword>
<dbReference type="InterPro" id="IPR050721">
    <property type="entry name" value="Trk_Ktr_HKT_K-transport"/>
</dbReference>
<evidence type="ECO:0000256" key="1">
    <source>
        <dbReference type="ARBA" id="ARBA00022448"/>
    </source>
</evidence>
<dbReference type="SUPFAM" id="SSF116726">
    <property type="entry name" value="TrkA C-terminal domain-like"/>
    <property type="match status" value="1"/>
</dbReference>
<dbReference type="Proteomes" id="UP001400965">
    <property type="component" value="Unassembled WGS sequence"/>
</dbReference>
<dbReference type="PROSITE" id="PS51201">
    <property type="entry name" value="RCK_N"/>
    <property type="match status" value="1"/>
</dbReference>
<organism evidence="5 6">
    <name type="scientific">Paraclostridium tenue</name>
    <dbReference type="NCBI Taxonomy" id="1737"/>
    <lineage>
        <taxon>Bacteria</taxon>
        <taxon>Bacillati</taxon>
        <taxon>Bacillota</taxon>
        <taxon>Clostridia</taxon>
        <taxon>Peptostreptococcales</taxon>
        <taxon>Peptostreptococcaceae</taxon>
        <taxon>Paraclostridium</taxon>
    </lineage>
</organism>
<comment type="caution">
    <text evidence="5">The sequence shown here is derived from an EMBL/GenBank/DDBJ whole genome shotgun (WGS) entry which is preliminary data.</text>
</comment>
<evidence type="ECO:0000256" key="2">
    <source>
        <dbReference type="ARBA" id="ARBA00023065"/>
    </source>
</evidence>
<dbReference type="Gene3D" id="3.40.50.720">
    <property type="entry name" value="NAD(P)-binding Rossmann-like Domain"/>
    <property type="match status" value="1"/>
</dbReference>
<feature type="domain" description="RCK C-terminal" evidence="4">
    <location>
        <begin position="137"/>
        <end position="218"/>
    </location>
</feature>
<reference evidence="5 6" key="1">
    <citation type="journal article" date="2019" name="Int. J. Syst. Evol. Microbiol.">
        <title>The Global Catalogue of Microorganisms (GCM) 10K type strain sequencing project: providing services to taxonomists for standard genome sequencing and annotation.</title>
        <authorList>
            <consortium name="The Broad Institute Genomics Platform"/>
            <consortium name="The Broad Institute Genome Sequencing Center for Infectious Disease"/>
            <person name="Wu L."/>
            <person name="Ma J."/>
        </authorList>
    </citation>
    <scope>NUCLEOTIDE SEQUENCE [LARGE SCALE GENOMIC DNA]</scope>
    <source>
        <strain evidence="5 6">JCM 6486</strain>
    </source>
</reference>